<dbReference type="AlphaFoldDB" id="A0A7S3L7X2"/>
<reference evidence="1" key="1">
    <citation type="submission" date="2021-01" db="EMBL/GenBank/DDBJ databases">
        <authorList>
            <person name="Corre E."/>
            <person name="Pelletier E."/>
            <person name="Niang G."/>
            <person name="Scheremetjew M."/>
            <person name="Finn R."/>
            <person name="Kale V."/>
            <person name="Holt S."/>
            <person name="Cochrane G."/>
            <person name="Meng A."/>
            <person name="Brown T."/>
            <person name="Cohen L."/>
        </authorList>
    </citation>
    <scope>NUCLEOTIDE SEQUENCE</scope>
    <source>
        <strain evidence="1">CCMP127</strain>
    </source>
</reference>
<organism evidence="1">
    <name type="scientific">Amphora coffeiformis</name>
    <dbReference type="NCBI Taxonomy" id="265554"/>
    <lineage>
        <taxon>Eukaryota</taxon>
        <taxon>Sar</taxon>
        <taxon>Stramenopiles</taxon>
        <taxon>Ochrophyta</taxon>
        <taxon>Bacillariophyta</taxon>
        <taxon>Bacillariophyceae</taxon>
        <taxon>Bacillariophycidae</taxon>
        <taxon>Thalassiophysales</taxon>
        <taxon>Catenulaceae</taxon>
        <taxon>Amphora</taxon>
    </lineage>
</organism>
<evidence type="ECO:0000313" key="1">
    <source>
        <dbReference type="EMBL" id="CAE0413858.1"/>
    </source>
</evidence>
<dbReference type="EMBL" id="HBIM01013769">
    <property type="protein sequence ID" value="CAE0413858.1"/>
    <property type="molecule type" value="Transcribed_RNA"/>
</dbReference>
<protein>
    <submittedName>
        <fullName evidence="1">Uncharacterized protein</fullName>
    </submittedName>
</protein>
<name>A0A7S3L7X2_9STRA</name>
<accession>A0A7S3L7X2</accession>
<proteinExistence type="predicted"/>
<gene>
    <name evidence="1" type="ORF">ACOF00016_LOCUS11101</name>
</gene>
<sequence length="186" mass="20972">MSNATQIALRQRLLRPGSLWFAPRQHLWLQCSSPSSTSISSSTAAMTTSTTWRVQWGMTEHGMDRLGDVTQVTCLVDCKDAIVQQGQDLLRLNWEGYNWTEADELYHTVWESIEGVETIASPLTGSLVRVVDSSDQATVVDEDIAWVEMECDHHDVINTASSWLDQGSYHRWVETLLPSKFSDRVA</sequence>